<reference evidence="1" key="1">
    <citation type="journal article" date="2014" name="Front. Microbiol.">
        <title>High frequency of phylogenetically diverse reductive dehalogenase-homologous genes in deep subseafloor sedimentary metagenomes.</title>
        <authorList>
            <person name="Kawai M."/>
            <person name="Futagami T."/>
            <person name="Toyoda A."/>
            <person name="Takaki Y."/>
            <person name="Nishi S."/>
            <person name="Hori S."/>
            <person name="Arai W."/>
            <person name="Tsubouchi T."/>
            <person name="Morono Y."/>
            <person name="Uchiyama I."/>
            <person name="Ito T."/>
            <person name="Fujiyama A."/>
            <person name="Inagaki F."/>
            <person name="Takami H."/>
        </authorList>
    </citation>
    <scope>NUCLEOTIDE SEQUENCE</scope>
    <source>
        <strain evidence="1">Expedition CK06-06</strain>
    </source>
</reference>
<gene>
    <name evidence="1" type="ORF">S03H2_27735</name>
</gene>
<organism evidence="1">
    <name type="scientific">marine sediment metagenome</name>
    <dbReference type="NCBI Taxonomy" id="412755"/>
    <lineage>
        <taxon>unclassified sequences</taxon>
        <taxon>metagenomes</taxon>
        <taxon>ecological metagenomes</taxon>
    </lineage>
</organism>
<proteinExistence type="predicted"/>
<dbReference type="EMBL" id="BARU01016694">
    <property type="protein sequence ID" value="GAH51457.1"/>
    <property type="molecule type" value="Genomic_DNA"/>
</dbReference>
<dbReference type="AlphaFoldDB" id="X1G2K4"/>
<name>X1G2K4_9ZZZZ</name>
<evidence type="ECO:0000313" key="1">
    <source>
        <dbReference type="EMBL" id="GAH51457.1"/>
    </source>
</evidence>
<comment type="caution">
    <text evidence="1">The sequence shown here is derived from an EMBL/GenBank/DDBJ whole genome shotgun (WGS) entry which is preliminary data.</text>
</comment>
<sequence length="149" mass="16850">MLVFPTPDKKVAIRQKKVWVVEEVYCQNGHSLIGNRAVFNNYKGIYLKVKGNNNEGWIALSPFCGDKSWISCDVDLENGEIMEFFCPECGVKLPIYRRCACGAHLFTMFTDKNADFRNCIGICNRIGCQVSEIVQADELHCNSCLDAKK</sequence>
<protein>
    <submittedName>
        <fullName evidence="1">Uncharacterized protein</fullName>
    </submittedName>
</protein>
<accession>X1G2K4</accession>